<feature type="compositionally biased region" description="Basic and acidic residues" evidence="12">
    <location>
        <begin position="1"/>
        <end position="27"/>
    </location>
</feature>
<evidence type="ECO:0000256" key="10">
    <source>
        <dbReference type="ARBA" id="ARBA00023136"/>
    </source>
</evidence>
<dbReference type="CDD" id="cd18578">
    <property type="entry name" value="ABC_6TM_Pgp_ABCB1_D2_like"/>
    <property type="match status" value="1"/>
</dbReference>
<dbReference type="PANTHER" id="PTHR43394:SF11">
    <property type="entry name" value="ATP-BINDING CASSETTE TRANSPORTER"/>
    <property type="match status" value="1"/>
</dbReference>
<dbReference type="PROSITE" id="PS50929">
    <property type="entry name" value="ABC_TM1F"/>
    <property type="match status" value="2"/>
</dbReference>
<dbReference type="FunFam" id="3.40.50.300:FF:001530">
    <property type="entry name" value="ABC multidrug transporter (Eurofung)"/>
    <property type="match status" value="1"/>
</dbReference>
<dbReference type="InterPro" id="IPR036640">
    <property type="entry name" value="ABC1_TM_sf"/>
</dbReference>
<dbReference type="SMART" id="SM00382">
    <property type="entry name" value="AAA"/>
    <property type="match status" value="2"/>
</dbReference>
<dbReference type="PANTHER" id="PTHR43394">
    <property type="entry name" value="ATP-DEPENDENT PERMEASE MDL1, MITOCHONDRIAL"/>
    <property type="match status" value="1"/>
</dbReference>
<evidence type="ECO:0000256" key="9">
    <source>
        <dbReference type="ARBA" id="ARBA00022989"/>
    </source>
</evidence>
<feature type="transmembrane region" description="Helical" evidence="13">
    <location>
        <begin position="843"/>
        <end position="861"/>
    </location>
</feature>
<keyword evidence="8" id="KW-0067">ATP-binding</keyword>
<keyword evidence="4" id="KW-0813">Transport</keyword>
<feature type="transmembrane region" description="Helical" evidence="13">
    <location>
        <begin position="286"/>
        <end position="306"/>
    </location>
</feature>
<organism evidence="16 17">
    <name type="scientific">Lophiostoma macrostomum CBS 122681</name>
    <dbReference type="NCBI Taxonomy" id="1314788"/>
    <lineage>
        <taxon>Eukaryota</taxon>
        <taxon>Fungi</taxon>
        <taxon>Dikarya</taxon>
        <taxon>Ascomycota</taxon>
        <taxon>Pezizomycotina</taxon>
        <taxon>Dothideomycetes</taxon>
        <taxon>Pleosporomycetidae</taxon>
        <taxon>Pleosporales</taxon>
        <taxon>Lophiostomataceae</taxon>
        <taxon>Lophiostoma</taxon>
    </lineage>
</organism>
<evidence type="ECO:0000259" key="15">
    <source>
        <dbReference type="PROSITE" id="PS50929"/>
    </source>
</evidence>
<dbReference type="CDD" id="cd03249">
    <property type="entry name" value="ABC_MTABC3_MDL1_MDL2"/>
    <property type="match status" value="2"/>
</dbReference>
<feature type="domain" description="ABC transmembrane type-1" evidence="15">
    <location>
        <begin position="700"/>
        <end position="987"/>
    </location>
</feature>
<feature type="transmembrane region" description="Helical" evidence="13">
    <location>
        <begin position="326"/>
        <end position="347"/>
    </location>
</feature>
<keyword evidence="6" id="KW-0677">Repeat</keyword>
<dbReference type="InterPro" id="IPR027417">
    <property type="entry name" value="P-loop_NTPase"/>
</dbReference>
<feature type="transmembrane region" description="Helical" evidence="13">
    <location>
        <begin position="181"/>
        <end position="201"/>
    </location>
</feature>
<comment type="subcellular location">
    <subcellularLocation>
        <location evidence="2">Endomembrane system</location>
    </subcellularLocation>
    <subcellularLocation>
        <location evidence="1">Membrane</location>
        <topology evidence="1">Multi-pass membrane protein</topology>
    </subcellularLocation>
</comment>
<gene>
    <name evidence="16" type="ORF">K491DRAFT_697017</name>
</gene>
<dbReference type="GO" id="GO:0005524">
    <property type="term" value="F:ATP binding"/>
    <property type="evidence" value="ECO:0007669"/>
    <property type="project" value="UniProtKB-KW"/>
</dbReference>
<dbReference type="SUPFAM" id="SSF90123">
    <property type="entry name" value="ABC transporter transmembrane region"/>
    <property type="match status" value="2"/>
</dbReference>
<dbReference type="InterPro" id="IPR039421">
    <property type="entry name" value="Type_1_exporter"/>
</dbReference>
<proteinExistence type="inferred from homology"/>
<dbReference type="GO" id="GO:0016887">
    <property type="term" value="F:ATP hydrolysis activity"/>
    <property type="evidence" value="ECO:0007669"/>
    <property type="project" value="InterPro"/>
</dbReference>
<name>A0A6A6SV04_9PLEO</name>
<evidence type="ECO:0000256" key="12">
    <source>
        <dbReference type="SAM" id="MobiDB-lite"/>
    </source>
</evidence>
<keyword evidence="7" id="KW-0547">Nucleotide-binding</keyword>
<evidence type="ECO:0000256" key="1">
    <source>
        <dbReference type="ARBA" id="ARBA00004141"/>
    </source>
</evidence>
<dbReference type="PROSITE" id="PS00211">
    <property type="entry name" value="ABC_TRANSPORTER_1"/>
    <property type="match status" value="2"/>
</dbReference>
<dbReference type="Pfam" id="PF00005">
    <property type="entry name" value="ABC_tran"/>
    <property type="match status" value="2"/>
</dbReference>
<dbReference type="InterPro" id="IPR011527">
    <property type="entry name" value="ABC1_TM_dom"/>
</dbReference>
<dbReference type="OrthoDB" id="6500128at2759"/>
<dbReference type="GO" id="GO:0015421">
    <property type="term" value="F:ABC-type oligopeptide transporter activity"/>
    <property type="evidence" value="ECO:0007669"/>
    <property type="project" value="TreeGrafter"/>
</dbReference>
<protein>
    <submittedName>
        <fullName evidence="16">Multidrug resistance protein 1, 2, 3</fullName>
    </submittedName>
</protein>
<dbReference type="InterPro" id="IPR003439">
    <property type="entry name" value="ABC_transporter-like_ATP-bd"/>
</dbReference>
<feature type="transmembrane region" description="Helical" evidence="13">
    <location>
        <begin position="959"/>
        <end position="979"/>
    </location>
</feature>
<reference evidence="16" key="1">
    <citation type="journal article" date="2020" name="Stud. Mycol.">
        <title>101 Dothideomycetes genomes: a test case for predicting lifestyles and emergence of pathogens.</title>
        <authorList>
            <person name="Haridas S."/>
            <person name="Albert R."/>
            <person name="Binder M."/>
            <person name="Bloem J."/>
            <person name="Labutti K."/>
            <person name="Salamov A."/>
            <person name="Andreopoulos B."/>
            <person name="Baker S."/>
            <person name="Barry K."/>
            <person name="Bills G."/>
            <person name="Bluhm B."/>
            <person name="Cannon C."/>
            <person name="Castanera R."/>
            <person name="Culley D."/>
            <person name="Daum C."/>
            <person name="Ezra D."/>
            <person name="Gonzalez J."/>
            <person name="Henrissat B."/>
            <person name="Kuo A."/>
            <person name="Liang C."/>
            <person name="Lipzen A."/>
            <person name="Lutzoni F."/>
            <person name="Magnuson J."/>
            <person name="Mondo S."/>
            <person name="Nolan M."/>
            <person name="Ohm R."/>
            <person name="Pangilinan J."/>
            <person name="Park H.-J."/>
            <person name="Ramirez L."/>
            <person name="Alfaro M."/>
            <person name="Sun H."/>
            <person name="Tritt A."/>
            <person name="Yoshinaga Y."/>
            <person name="Zwiers L.-H."/>
            <person name="Turgeon B."/>
            <person name="Goodwin S."/>
            <person name="Spatafora J."/>
            <person name="Crous P."/>
            <person name="Grigoriev I."/>
        </authorList>
    </citation>
    <scope>NUCLEOTIDE SEQUENCE</scope>
    <source>
        <strain evidence="16">CBS 122681</strain>
    </source>
</reference>
<dbReference type="GO" id="GO:0090374">
    <property type="term" value="P:oligopeptide export from mitochondrion"/>
    <property type="evidence" value="ECO:0007669"/>
    <property type="project" value="TreeGrafter"/>
</dbReference>
<dbReference type="AlphaFoldDB" id="A0A6A6SV04"/>
<evidence type="ECO:0000256" key="2">
    <source>
        <dbReference type="ARBA" id="ARBA00004308"/>
    </source>
</evidence>
<keyword evidence="5 13" id="KW-0812">Transmembrane</keyword>
<dbReference type="PROSITE" id="PS50893">
    <property type="entry name" value="ABC_TRANSPORTER_2"/>
    <property type="match status" value="2"/>
</dbReference>
<evidence type="ECO:0000256" key="6">
    <source>
        <dbReference type="ARBA" id="ARBA00022737"/>
    </source>
</evidence>
<feature type="transmembrane region" description="Helical" evidence="13">
    <location>
        <begin position="207"/>
        <end position="226"/>
    </location>
</feature>
<accession>A0A6A6SV04</accession>
<keyword evidence="10 13" id="KW-0472">Membrane</keyword>
<dbReference type="FunFam" id="3.40.50.300:FF:000913">
    <property type="entry name" value="ABC multidrug transporter SitT"/>
    <property type="match status" value="1"/>
</dbReference>
<dbReference type="InterPro" id="IPR003593">
    <property type="entry name" value="AAA+_ATPase"/>
</dbReference>
<dbReference type="Pfam" id="PF00664">
    <property type="entry name" value="ABC_membrane"/>
    <property type="match status" value="2"/>
</dbReference>
<evidence type="ECO:0000256" key="8">
    <source>
        <dbReference type="ARBA" id="ARBA00022840"/>
    </source>
</evidence>
<dbReference type="SUPFAM" id="SSF52540">
    <property type="entry name" value="P-loop containing nucleoside triphosphate hydrolases"/>
    <property type="match status" value="2"/>
</dbReference>
<dbReference type="InterPro" id="IPR017871">
    <property type="entry name" value="ABC_transporter-like_CS"/>
</dbReference>
<dbReference type="EMBL" id="MU004444">
    <property type="protein sequence ID" value="KAF2650811.1"/>
    <property type="molecule type" value="Genomic_DNA"/>
</dbReference>
<dbReference type="GO" id="GO:0005743">
    <property type="term" value="C:mitochondrial inner membrane"/>
    <property type="evidence" value="ECO:0007669"/>
    <property type="project" value="TreeGrafter"/>
</dbReference>
<evidence type="ECO:0000256" key="4">
    <source>
        <dbReference type="ARBA" id="ARBA00022448"/>
    </source>
</evidence>
<evidence type="ECO:0000313" key="17">
    <source>
        <dbReference type="Proteomes" id="UP000799324"/>
    </source>
</evidence>
<evidence type="ECO:0000256" key="11">
    <source>
        <dbReference type="ARBA" id="ARBA00023180"/>
    </source>
</evidence>
<evidence type="ECO:0000256" key="7">
    <source>
        <dbReference type="ARBA" id="ARBA00022741"/>
    </source>
</evidence>
<comment type="similarity">
    <text evidence="3">Belongs to the ABC transporter superfamily. ABCB family. Multidrug resistance exporter (TC 3.A.1.201) subfamily.</text>
</comment>
<feature type="region of interest" description="Disordered" evidence="12">
    <location>
        <begin position="633"/>
        <end position="652"/>
    </location>
</feature>
<dbReference type="Proteomes" id="UP000799324">
    <property type="component" value="Unassembled WGS sequence"/>
</dbReference>
<keyword evidence="17" id="KW-1185">Reference proteome</keyword>
<dbReference type="CDD" id="cd18577">
    <property type="entry name" value="ABC_6TM_Pgp_ABCB1_D1_like"/>
    <property type="match status" value="1"/>
</dbReference>
<dbReference type="Gene3D" id="3.40.50.300">
    <property type="entry name" value="P-loop containing nucleotide triphosphate hydrolases"/>
    <property type="match status" value="2"/>
</dbReference>
<evidence type="ECO:0000256" key="5">
    <source>
        <dbReference type="ARBA" id="ARBA00022692"/>
    </source>
</evidence>
<feature type="domain" description="ABC transporter" evidence="14">
    <location>
        <begin position="384"/>
        <end position="629"/>
    </location>
</feature>
<keyword evidence="9 13" id="KW-1133">Transmembrane helix</keyword>
<feature type="domain" description="ABC transporter" evidence="14">
    <location>
        <begin position="1026"/>
        <end position="1265"/>
    </location>
</feature>
<feature type="transmembrane region" description="Helical" evidence="13">
    <location>
        <begin position="740"/>
        <end position="767"/>
    </location>
</feature>
<keyword evidence="11" id="KW-0325">Glycoprotein</keyword>
<feature type="transmembrane region" description="Helical" evidence="13">
    <location>
        <begin position="926"/>
        <end position="947"/>
    </location>
</feature>
<evidence type="ECO:0000259" key="14">
    <source>
        <dbReference type="PROSITE" id="PS50893"/>
    </source>
</evidence>
<sequence>MALSEREDKERPASHQGSENREDESAKDAQATSKEAQGGLGPYLRVFRYADKTSWTLNIIGFVAAIGAGTLLPLMDLVFGKFVTTFTRFGTGQLSPEGFRSEVNKFTLYFVYLFIGKFCLVYIHSTAISIAAIRTTKALRMDFLEHTLRQNIAFFDSEAGSITTQATTNGNNVNNGISEKLTLTIQGISTFVTAFIVAFAVQWKLTLITISIVPVIMIVIGISVGIDTKNEAELLAVHSKAGLLAEEVFSTIRTVHSFWLQPLMTKRYDSFLGDAMKVGMKKSPNYAVLFSTEFFCVYCGFGLAFWQGIRMYTSGEIRQSGQVVTVIFAVIVAATAMTTIAPQILVVTKASGAAEELFKTIDRASEIDPLSEDGIVPDSCNGYIEVENIHFAYPTRPDIPVLSSLTLEVPANKTTALVGASGSGKSTIIGLLEQWYRQAEGTIRLDGTDIRELNLRWLRTNMRLVQQDPTLLSGSIFDNVAFGLFGTEKASLSQEKQREMVEKACKAAYADEFIQRLPKGYETQVGEHAMMLSGGQKQRLAIARSIVSDPKVLLLDEATSALDPKAEKIVQQALDNVSENRTTIVIAHKLSTVRNADNIAVMAAGSIIEQGTHDKLIEADGAYARLVKAQDLGHGKSEDQTNEDEEDGGKPALIRTQTQVASVYGAESAGSKPKDMPNYNLLKCIIMIFWEQRHLWNWFIILAIASVAGGLTYPAQAILFARVIRAFQLPPEEGRDQGDFYSLMFFMVAIGNWVAFAAIGYCSNIVAQHVSRRYRHEIFHLILKQDMDFFDKSENASGSLAASLSSYPNNLLELLGFNVMLVLVNVVNVISSSILGIIVGWKLGLTLVFGALPLVIFSGYLRIRLEFKLEGATSKRFSSSAALASEAVSAIRTVSSLALERHILAQYQERLLGVASRSTKALIWTMFWYSLTQSISFLAMALGFWYGGRLMSYGEYSTTQFFIVFIAVIFSGEAAASFFSYTTSMTKAQTAANYVFWLRRQIPAVEEDFSKPPHDDEDNEKQPAHLKVQDLAFAYQSRPNAKVLEDINVDVRPGKFIAFVGASGCGKSTMISLLERFYDPSSGTISFDNSPLPSLCPRKYRRRLALVQQEPVLYQGSIRDNIAMGLEDADSVTMAEIENAAKQSNIYDFIASLPSGFSTLAGSRGAQLSGGQRQRIAIARALIREPRLLLLDEATSALDTESEKVVQAALEKAKSGRTTIAVAHRLSTIKDADLIIVFARGKVVEIGSHSELLSRRGTYWEMCLGQSLDRGIPS</sequence>
<evidence type="ECO:0000313" key="16">
    <source>
        <dbReference type="EMBL" id="KAF2650811.1"/>
    </source>
</evidence>
<feature type="domain" description="ABC transmembrane type-1" evidence="15">
    <location>
        <begin position="59"/>
        <end position="349"/>
    </location>
</feature>
<feature type="transmembrane region" description="Helical" evidence="13">
    <location>
        <begin position="109"/>
        <end position="133"/>
    </location>
</feature>
<feature type="transmembrane region" description="Helical" evidence="13">
    <location>
        <begin position="55"/>
        <end position="75"/>
    </location>
</feature>
<feature type="transmembrane region" description="Helical" evidence="13">
    <location>
        <begin position="814"/>
        <end position="837"/>
    </location>
</feature>
<dbReference type="FunFam" id="1.20.1560.10:FF:000057">
    <property type="entry name" value="ABC multidrug transporter SitT"/>
    <property type="match status" value="1"/>
</dbReference>
<dbReference type="Gene3D" id="1.20.1560.10">
    <property type="entry name" value="ABC transporter type 1, transmembrane domain"/>
    <property type="match status" value="1"/>
</dbReference>
<evidence type="ECO:0000256" key="3">
    <source>
        <dbReference type="ARBA" id="ARBA00007577"/>
    </source>
</evidence>
<evidence type="ECO:0000256" key="13">
    <source>
        <dbReference type="SAM" id="Phobius"/>
    </source>
</evidence>
<feature type="transmembrane region" description="Helical" evidence="13">
    <location>
        <begin position="695"/>
        <end position="720"/>
    </location>
</feature>
<dbReference type="GO" id="GO:0012505">
    <property type="term" value="C:endomembrane system"/>
    <property type="evidence" value="ECO:0007669"/>
    <property type="project" value="UniProtKB-SubCell"/>
</dbReference>
<feature type="region of interest" description="Disordered" evidence="12">
    <location>
        <begin position="1"/>
        <end position="35"/>
    </location>
</feature>